<evidence type="ECO:0000313" key="3">
    <source>
        <dbReference type="Proteomes" id="UP001589775"/>
    </source>
</evidence>
<protein>
    <recommendedName>
        <fullName evidence="4">DUF2946 domain-containing protein</fullName>
    </recommendedName>
</protein>
<proteinExistence type="predicted"/>
<keyword evidence="3" id="KW-1185">Reference proteome</keyword>
<evidence type="ECO:0008006" key="4">
    <source>
        <dbReference type="Google" id="ProtNLM"/>
    </source>
</evidence>
<evidence type="ECO:0000313" key="2">
    <source>
        <dbReference type="EMBL" id="MFC0240742.1"/>
    </source>
</evidence>
<dbReference type="EMBL" id="JBHLWM010000003">
    <property type="protein sequence ID" value="MFC0240742.1"/>
    <property type="molecule type" value="Genomic_DNA"/>
</dbReference>
<accession>A0ABV6ERI7</accession>
<name>A0ABV6ERI7_9BRAD</name>
<keyword evidence="1" id="KW-1133">Transmembrane helix</keyword>
<reference evidence="2 3" key="1">
    <citation type="submission" date="2024-09" db="EMBL/GenBank/DDBJ databases">
        <authorList>
            <person name="Sun Q."/>
            <person name="Mori K."/>
        </authorList>
    </citation>
    <scope>NUCLEOTIDE SEQUENCE [LARGE SCALE GENOMIC DNA]</scope>
    <source>
        <strain evidence="2 3">KCTC 23279</strain>
    </source>
</reference>
<dbReference type="RefSeq" id="WP_378386929.1">
    <property type="nucleotide sequence ID" value="NZ_JBHLWM010000003.1"/>
</dbReference>
<sequence length="121" mass="12519">MTELQPTSRLRVPRTLRALAVVCVAAAYLLSGLLHNLCDVDFTRMGGDAQIVSVAHDGAQHHDGGALAGHHCHGCFSVSVPAAPVPAPLEITSNDVALGYAATTLLGRAHGLDPPPPKTLT</sequence>
<comment type="caution">
    <text evidence="2">The sequence shown here is derived from an EMBL/GenBank/DDBJ whole genome shotgun (WGS) entry which is preliminary data.</text>
</comment>
<keyword evidence="1" id="KW-0812">Transmembrane</keyword>
<dbReference type="Proteomes" id="UP001589775">
    <property type="component" value="Unassembled WGS sequence"/>
</dbReference>
<feature type="transmembrane region" description="Helical" evidence="1">
    <location>
        <begin position="16"/>
        <end position="34"/>
    </location>
</feature>
<gene>
    <name evidence="2" type="ORF">ACFFJ6_09710</name>
</gene>
<keyword evidence="1" id="KW-0472">Membrane</keyword>
<evidence type="ECO:0000256" key="1">
    <source>
        <dbReference type="SAM" id="Phobius"/>
    </source>
</evidence>
<organism evidence="2 3">
    <name type="scientific">Rhodopseudomonas telluris</name>
    <dbReference type="NCBI Taxonomy" id="644215"/>
    <lineage>
        <taxon>Bacteria</taxon>
        <taxon>Pseudomonadati</taxon>
        <taxon>Pseudomonadota</taxon>
        <taxon>Alphaproteobacteria</taxon>
        <taxon>Hyphomicrobiales</taxon>
        <taxon>Nitrobacteraceae</taxon>
        <taxon>Rhodopseudomonas</taxon>
    </lineage>
</organism>